<reference evidence="2" key="2">
    <citation type="submission" date="2020-09" db="EMBL/GenBank/DDBJ databases">
        <authorList>
            <person name="Sun Q."/>
            <person name="Ohkuma M."/>
        </authorList>
    </citation>
    <scope>NUCLEOTIDE SEQUENCE</scope>
    <source>
        <strain evidence="2">JCM 4714</strain>
    </source>
</reference>
<organism evidence="2 3">
    <name type="scientific">Streptomyces alanosinicus</name>
    <dbReference type="NCBI Taxonomy" id="68171"/>
    <lineage>
        <taxon>Bacteria</taxon>
        <taxon>Bacillati</taxon>
        <taxon>Actinomycetota</taxon>
        <taxon>Actinomycetes</taxon>
        <taxon>Kitasatosporales</taxon>
        <taxon>Streptomycetaceae</taxon>
        <taxon>Streptomyces</taxon>
    </lineage>
</organism>
<name>A0A918YM82_9ACTN</name>
<feature type="region of interest" description="Disordered" evidence="1">
    <location>
        <begin position="108"/>
        <end position="145"/>
    </location>
</feature>
<evidence type="ECO:0000256" key="1">
    <source>
        <dbReference type="SAM" id="MobiDB-lite"/>
    </source>
</evidence>
<proteinExistence type="predicted"/>
<evidence type="ECO:0000313" key="2">
    <source>
        <dbReference type="EMBL" id="GHE08443.1"/>
    </source>
</evidence>
<reference evidence="2" key="1">
    <citation type="journal article" date="2014" name="Int. J. Syst. Evol. Microbiol.">
        <title>Complete genome sequence of Corynebacterium casei LMG S-19264T (=DSM 44701T), isolated from a smear-ripened cheese.</title>
        <authorList>
            <consortium name="US DOE Joint Genome Institute (JGI-PGF)"/>
            <person name="Walter F."/>
            <person name="Albersmeier A."/>
            <person name="Kalinowski J."/>
            <person name="Ruckert C."/>
        </authorList>
    </citation>
    <scope>NUCLEOTIDE SEQUENCE</scope>
    <source>
        <strain evidence="2">JCM 4714</strain>
    </source>
</reference>
<evidence type="ECO:0000313" key="3">
    <source>
        <dbReference type="Proteomes" id="UP000655443"/>
    </source>
</evidence>
<comment type="caution">
    <text evidence="2">The sequence shown here is derived from an EMBL/GenBank/DDBJ whole genome shotgun (WGS) entry which is preliminary data.</text>
</comment>
<dbReference type="AlphaFoldDB" id="A0A918YM82"/>
<sequence length="145" mass="15350">MAAQGAVALRDLLADGLTPAFARRAQRAIARPIGSAWALATGQDIHFPTTKDKSPGLADRLLLRYVGRLARTATGSFHADTALTDVLSLQAAPATLVRPAVLLTAPLGPLRTPHEPPPFTPAERALLDTLQSLQEPSSNQKKTTT</sequence>
<gene>
    <name evidence="2" type="ORF">GCM10010339_56870</name>
</gene>
<feature type="compositionally biased region" description="Polar residues" evidence="1">
    <location>
        <begin position="129"/>
        <end position="145"/>
    </location>
</feature>
<keyword evidence="3" id="KW-1185">Reference proteome</keyword>
<dbReference type="EMBL" id="BMVG01000016">
    <property type="protein sequence ID" value="GHE08443.1"/>
    <property type="molecule type" value="Genomic_DNA"/>
</dbReference>
<accession>A0A918YM82</accession>
<protein>
    <submittedName>
        <fullName evidence="2">Uncharacterized protein</fullName>
    </submittedName>
</protein>
<dbReference type="Proteomes" id="UP000655443">
    <property type="component" value="Unassembled WGS sequence"/>
</dbReference>